<dbReference type="SUPFAM" id="SSF56112">
    <property type="entry name" value="Protein kinase-like (PK-like)"/>
    <property type="match status" value="1"/>
</dbReference>
<evidence type="ECO:0000256" key="5">
    <source>
        <dbReference type="ARBA" id="ARBA00022777"/>
    </source>
</evidence>
<dbReference type="FunFam" id="1.10.510.10:FF:001023">
    <property type="entry name" value="Os07g0541700 protein"/>
    <property type="match status" value="1"/>
</dbReference>
<keyword evidence="2" id="KW-0723">Serine/threonine-protein kinase</keyword>
<proteinExistence type="predicted"/>
<dbReference type="InterPro" id="IPR011009">
    <property type="entry name" value="Kinase-like_dom_sf"/>
</dbReference>
<evidence type="ECO:0000256" key="3">
    <source>
        <dbReference type="ARBA" id="ARBA00022679"/>
    </source>
</evidence>
<keyword evidence="3" id="KW-0808">Transferase</keyword>
<comment type="caution">
    <text evidence="10">The sequence shown here is derived from an EMBL/GenBank/DDBJ whole genome shotgun (WGS) entry which is preliminary data.</text>
</comment>
<evidence type="ECO:0000256" key="2">
    <source>
        <dbReference type="ARBA" id="ARBA00022527"/>
    </source>
</evidence>
<evidence type="ECO:0000313" key="11">
    <source>
        <dbReference type="Proteomes" id="UP001417504"/>
    </source>
</evidence>
<dbReference type="Gene3D" id="1.10.510.10">
    <property type="entry name" value="Transferase(Phosphotransferase) domain 1"/>
    <property type="match status" value="1"/>
</dbReference>
<dbReference type="AlphaFoldDB" id="A0AAP0HE46"/>
<dbReference type="InterPro" id="IPR008271">
    <property type="entry name" value="Ser/Thr_kinase_AS"/>
</dbReference>
<evidence type="ECO:0000256" key="1">
    <source>
        <dbReference type="ARBA" id="ARBA00012513"/>
    </source>
</evidence>
<comment type="catalytic activity">
    <reaction evidence="7">
        <text>L-threonyl-[protein] + ATP = O-phospho-L-threonyl-[protein] + ADP + H(+)</text>
        <dbReference type="Rhea" id="RHEA:46608"/>
        <dbReference type="Rhea" id="RHEA-COMP:11060"/>
        <dbReference type="Rhea" id="RHEA-COMP:11605"/>
        <dbReference type="ChEBI" id="CHEBI:15378"/>
        <dbReference type="ChEBI" id="CHEBI:30013"/>
        <dbReference type="ChEBI" id="CHEBI:30616"/>
        <dbReference type="ChEBI" id="CHEBI:61977"/>
        <dbReference type="ChEBI" id="CHEBI:456216"/>
        <dbReference type="EC" id="2.7.11.1"/>
    </reaction>
</comment>
<dbReference type="Pfam" id="PF00069">
    <property type="entry name" value="Pkinase"/>
    <property type="match status" value="1"/>
</dbReference>
<sequence>MHDPVKRGELDWETRLQIVISITKGLLHLHDGSRESIIHRDLKPSNILLDENFNPKITDFGLARLLVGDLTHEMTDTIAGTFGYMAPEYGSCGNYSKKSDVYAFGVLLVEIVTGRNKLSYDRARLLEGDSFLTYVGENLRGNITGQQFKTCVDSAISNAAQLCGPICEGSVV</sequence>
<dbReference type="InterPro" id="IPR052059">
    <property type="entry name" value="CR_Ser/Thr_kinase"/>
</dbReference>
<dbReference type="GO" id="GO:0004674">
    <property type="term" value="F:protein serine/threonine kinase activity"/>
    <property type="evidence" value="ECO:0007669"/>
    <property type="project" value="UniProtKB-KW"/>
</dbReference>
<evidence type="ECO:0000256" key="6">
    <source>
        <dbReference type="ARBA" id="ARBA00022840"/>
    </source>
</evidence>
<feature type="domain" description="Protein kinase" evidence="9">
    <location>
        <begin position="1"/>
        <end position="172"/>
    </location>
</feature>
<accession>A0AAP0HE46</accession>
<reference evidence="10 11" key="1">
    <citation type="submission" date="2024-01" db="EMBL/GenBank/DDBJ databases">
        <title>Genome assemblies of Stephania.</title>
        <authorList>
            <person name="Yang L."/>
        </authorList>
    </citation>
    <scope>NUCLEOTIDE SEQUENCE [LARGE SCALE GENOMIC DNA]</scope>
    <source>
        <strain evidence="10">QJT</strain>
        <tissue evidence="10">Leaf</tissue>
    </source>
</reference>
<keyword evidence="11" id="KW-1185">Reference proteome</keyword>
<keyword evidence="4" id="KW-0547">Nucleotide-binding</keyword>
<dbReference type="GO" id="GO:0005524">
    <property type="term" value="F:ATP binding"/>
    <property type="evidence" value="ECO:0007669"/>
    <property type="project" value="UniProtKB-KW"/>
</dbReference>
<keyword evidence="5" id="KW-0418">Kinase</keyword>
<comment type="catalytic activity">
    <reaction evidence="8">
        <text>L-seryl-[protein] + ATP = O-phospho-L-seryl-[protein] + ADP + H(+)</text>
        <dbReference type="Rhea" id="RHEA:17989"/>
        <dbReference type="Rhea" id="RHEA-COMP:9863"/>
        <dbReference type="Rhea" id="RHEA-COMP:11604"/>
        <dbReference type="ChEBI" id="CHEBI:15378"/>
        <dbReference type="ChEBI" id="CHEBI:29999"/>
        <dbReference type="ChEBI" id="CHEBI:30616"/>
        <dbReference type="ChEBI" id="CHEBI:83421"/>
        <dbReference type="ChEBI" id="CHEBI:456216"/>
        <dbReference type="EC" id="2.7.11.1"/>
    </reaction>
</comment>
<dbReference type="PANTHER" id="PTHR47973">
    <property type="entry name" value="CYSTEINE-RICH RECEPTOR-LIKE PROTEIN KINASE 3"/>
    <property type="match status" value="1"/>
</dbReference>
<dbReference type="EC" id="2.7.11.1" evidence="1"/>
<dbReference type="PROSITE" id="PS00108">
    <property type="entry name" value="PROTEIN_KINASE_ST"/>
    <property type="match status" value="1"/>
</dbReference>
<evidence type="ECO:0000256" key="4">
    <source>
        <dbReference type="ARBA" id="ARBA00022741"/>
    </source>
</evidence>
<name>A0AAP0HE46_9MAGN</name>
<evidence type="ECO:0000256" key="8">
    <source>
        <dbReference type="ARBA" id="ARBA00048679"/>
    </source>
</evidence>
<dbReference type="EMBL" id="JBBNAE010000011">
    <property type="protein sequence ID" value="KAK9084913.1"/>
    <property type="molecule type" value="Genomic_DNA"/>
</dbReference>
<dbReference type="Proteomes" id="UP001417504">
    <property type="component" value="Unassembled WGS sequence"/>
</dbReference>
<evidence type="ECO:0000313" key="10">
    <source>
        <dbReference type="EMBL" id="KAK9084913.1"/>
    </source>
</evidence>
<organism evidence="10 11">
    <name type="scientific">Stephania japonica</name>
    <dbReference type="NCBI Taxonomy" id="461633"/>
    <lineage>
        <taxon>Eukaryota</taxon>
        <taxon>Viridiplantae</taxon>
        <taxon>Streptophyta</taxon>
        <taxon>Embryophyta</taxon>
        <taxon>Tracheophyta</taxon>
        <taxon>Spermatophyta</taxon>
        <taxon>Magnoliopsida</taxon>
        <taxon>Ranunculales</taxon>
        <taxon>Menispermaceae</taxon>
        <taxon>Menispermoideae</taxon>
        <taxon>Cissampelideae</taxon>
        <taxon>Stephania</taxon>
    </lineage>
</organism>
<dbReference type="PROSITE" id="PS50011">
    <property type="entry name" value="PROTEIN_KINASE_DOM"/>
    <property type="match status" value="1"/>
</dbReference>
<evidence type="ECO:0000259" key="9">
    <source>
        <dbReference type="PROSITE" id="PS50011"/>
    </source>
</evidence>
<dbReference type="SMART" id="SM00220">
    <property type="entry name" value="S_TKc"/>
    <property type="match status" value="1"/>
</dbReference>
<keyword evidence="6" id="KW-0067">ATP-binding</keyword>
<evidence type="ECO:0000256" key="7">
    <source>
        <dbReference type="ARBA" id="ARBA00047899"/>
    </source>
</evidence>
<protein>
    <recommendedName>
        <fullName evidence="1">non-specific serine/threonine protein kinase</fullName>
        <ecNumber evidence="1">2.7.11.1</ecNumber>
    </recommendedName>
</protein>
<gene>
    <name evidence="10" type="ORF">Sjap_025324</name>
</gene>
<dbReference type="InterPro" id="IPR000719">
    <property type="entry name" value="Prot_kinase_dom"/>
</dbReference>